<dbReference type="EMBL" id="CM032184">
    <property type="protein sequence ID" value="KAG7094268.1"/>
    <property type="molecule type" value="Genomic_DNA"/>
</dbReference>
<name>A0A9P7S329_9AGAR</name>
<dbReference type="RefSeq" id="XP_043010738.1">
    <property type="nucleotide sequence ID" value="XM_043152652.1"/>
</dbReference>
<keyword evidence="2" id="KW-1185">Reference proteome</keyword>
<protein>
    <submittedName>
        <fullName evidence="1">Uncharacterized protein</fullName>
    </submittedName>
</protein>
<reference evidence="1" key="1">
    <citation type="journal article" date="2021" name="Genome Biol. Evol.">
        <title>The assembled and annotated genome of the fairy-ring fungus Marasmius oreades.</title>
        <authorList>
            <person name="Hiltunen M."/>
            <person name="Ament-Velasquez S.L."/>
            <person name="Johannesson H."/>
        </authorList>
    </citation>
    <scope>NUCLEOTIDE SEQUENCE</scope>
    <source>
        <strain evidence="1">03SP1</strain>
    </source>
</reference>
<organism evidence="1 2">
    <name type="scientific">Marasmius oreades</name>
    <name type="common">fairy-ring Marasmius</name>
    <dbReference type="NCBI Taxonomy" id="181124"/>
    <lineage>
        <taxon>Eukaryota</taxon>
        <taxon>Fungi</taxon>
        <taxon>Dikarya</taxon>
        <taxon>Basidiomycota</taxon>
        <taxon>Agaricomycotina</taxon>
        <taxon>Agaricomycetes</taxon>
        <taxon>Agaricomycetidae</taxon>
        <taxon>Agaricales</taxon>
        <taxon>Marasmiineae</taxon>
        <taxon>Marasmiaceae</taxon>
        <taxon>Marasmius</taxon>
    </lineage>
</organism>
<sequence>MLYGQQLAPGCFAPKFGLTGFRIKHEVNTRQNNKREVLAHNAAVPWLVNQTDANILLSLLLFCPLPSYNPRN</sequence>
<evidence type="ECO:0000313" key="1">
    <source>
        <dbReference type="EMBL" id="KAG7094268.1"/>
    </source>
</evidence>
<evidence type="ECO:0000313" key="2">
    <source>
        <dbReference type="Proteomes" id="UP001049176"/>
    </source>
</evidence>
<proteinExistence type="predicted"/>
<dbReference type="Proteomes" id="UP001049176">
    <property type="component" value="Chromosome 4"/>
</dbReference>
<accession>A0A9P7S329</accession>
<gene>
    <name evidence="1" type="ORF">E1B28_007872</name>
</gene>
<dbReference type="GeneID" id="66076948"/>
<dbReference type="KEGG" id="more:E1B28_007872"/>
<dbReference type="AlphaFoldDB" id="A0A9P7S329"/>
<comment type="caution">
    <text evidence="1">The sequence shown here is derived from an EMBL/GenBank/DDBJ whole genome shotgun (WGS) entry which is preliminary data.</text>
</comment>